<keyword evidence="1" id="KW-1133">Transmembrane helix</keyword>
<evidence type="ECO:0000313" key="3">
    <source>
        <dbReference type="Proteomes" id="UP000186218"/>
    </source>
</evidence>
<dbReference type="AlphaFoldDB" id="A0A1N7GHM3"/>
<evidence type="ECO:0000256" key="1">
    <source>
        <dbReference type="SAM" id="Phobius"/>
    </source>
</evidence>
<accession>A0A1N7GHM3</accession>
<evidence type="ECO:0000313" key="2">
    <source>
        <dbReference type="EMBL" id="SIS12087.1"/>
    </source>
</evidence>
<keyword evidence="3" id="KW-1185">Reference proteome</keyword>
<dbReference type="STRING" id="1344003.SAMN05445060_2801"/>
<reference evidence="2 3" key="1">
    <citation type="submission" date="2017-01" db="EMBL/GenBank/DDBJ databases">
        <authorList>
            <person name="Mah S.A."/>
            <person name="Swanson W.J."/>
            <person name="Moy G.W."/>
            <person name="Vacquier V.D."/>
        </authorList>
    </citation>
    <scope>NUCLEOTIDE SEQUENCE [LARGE SCALE GENOMIC DNA]</scope>
    <source>
        <strain evidence="2 3">CPCC 203464</strain>
    </source>
</reference>
<keyword evidence="1" id="KW-0472">Membrane</keyword>
<name>A0A1N7GHM3_9NOCA</name>
<gene>
    <name evidence="2" type="ORF">SAMN05445060_2801</name>
</gene>
<dbReference type="Proteomes" id="UP000186218">
    <property type="component" value="Unassembled WGS sequence"/>
</dbReference>
<keyword evidence="1" id="KW-0812">Transmembrane</keyword>
<proteinExistence type="predicted"/>
<sequence>MARLILTTTRDFLIIVAIVCVALVAVAALGFALFYLAAYGVAWLIWA</sequence>
<protein>
    <submittedName>
        <fullName evidence="2">Uncharacterized protein</fullName>
    </submittedName>
</protein>
<dbReference type="EMBL" id="FTNT01000008">
    <property type="protein sequence ID" value="SIS12087.1"/>
    <property type="molecule type" value="Genomic_DNA"/>
</dbReference>
<organism evidence="2 3">
    <name type="scientific">Williamsia sterculiae</name>
    <dbReference type="NCBI Taxonomy" id="1344003"/>
    <lineage>
        <taxon>Bacteria</taxon>
        <taxon>Bacillati</taxon>
        <taxon>Actinomycetota</taxon>
        <taxon>Actinomycetes</taxon>
        <taxon>Mycobacteriales</taxon>
        <taxon>Nocardiaceae</taxon>
        <taxon>Williamsia</taxon>
    </lineage>
</organism>
<feature type="transmembrane region" description="Helical" evidence="1">
    <location>
        <begin position="12"/>
        <end position="45"/>
    </location>
</feature>
<dbReference type="RefSeq" id="WP_159441867.1">
    <property type="nucleotide sequence ID" value="NZ_FTNT01000008.1"/>
</dbReference>